<keyword evidence="3" id="KW-1185">Reference proteome</keyword>
<reference evidence="3" key="1">
    <citation type="journal article" date="2019" name="Int. J. Syst. Evol. Microbiol.">
        <title>The Global Catalogue of Microorganisms (GCM) 10K type strain sequencing project: providing services to taxonomists for standard genome sequencing and annotation.</title>
        <authorList>
            <consortium name="The Broad Institute Genomics Platform"/>
            <consortium name="The Broad Institute Genome Sequencing Center for Infectious Disease"/>
            <person name="Wu L."/>
            <person name="Ma J."/>
        </authorList>
    </citation>
    <scope>NUCLEOTIDE SEQUENCE [LARGE SCALE GENOMIC DNA]</scope>
    <source>
        <strain evidence="3">NBRC 15640</strain>
    </source>
</reference>
<dbReference type="EMBL" id="BSNX01000008">
    <property type="protein sequence ID" value="GLQ71816.1"/>
    <property type="molecule type" value="Genomic_DNA"/>
</dbReference>
<feature type="signal peptide" evidence="1">
    <location>
        <begin position="1"/>
        <end position="22"/>
    </location>
</feature>
<proteinExistence type="predicted"/>
<keyword evidence="1" id="KW-0732">Signal</keyword>
<sequence length="106" mass="11643">MKFIKLALIASLSLCVSLPAFSESTSSPSKSTQKADKYDGIEITVNINTATAEELETLLIGIGEKKAKDIIQFRQENGLFEKAEDLIKIKGIGKSTVEKNKERILL</sequence>
<gene>
    <name evidence="2" type="ORF">GCM10007932_11760</name>
</gene>
<protein>
    <recommendedName>
        <fullName evidence="4">Helix-hairpin-helix domain-containing protein</fullName>
    </recommendedName>
</protein>
<dbReference type="RefSeq" id="WP_126608291.1">
    <property type="nucleotide sequence ID" value="NZ_AP025144.1"/>
</dbReference>
<dbReference type="NCBIfam" id="TIGR00426">
    <property type="entry name" value="competence protein ComEA helix-hairpin-helix repeat region"/>
    <property type="match status" value="1"/>
</dbReference>
<dbReference type="Gene3D" id="1.10.150.280">
    <property type="entry name" value="AF1531-like domain"/>
    <property type="match status" value="1"/>
</dbReference>
<dbReference type="InterPro" id="IPR010994">
    <property type="entry name" value="RuvA_2-like"/>
</dbReference>
<evidence type="ECO:0000313" key="2">
    <source>
        <dbReference type="EMBL" id="GLQ71816.1"/>
    </source>
</evidence>
<dbReference type="InterPro" id="IPR051675">
    <property type="entry name" value="Endo/Exo/Phosphatase_dom_1"/>
</dbReference>
<dbReference type="PANTHER" id="PTHR21180:SF32">
    <property type="entry name" value="ENDONUCLEASE_EXONUCLEASE_PHOSPHATASE FAMILY DOMAIN-CONTAINING PROTEIN 1"/>
    <property type="match status" value="1"/>
</dbReference>
<evidence type="ECO:0000313" key="3">
    <source>
        <dbReference type="Proteomes" id="UP001156690"/>
    </source>
</evidence>
<comment type="caution">
    <text evidence="2">The sequence shown here is derived from an EMBL/GenBank/DDBJ whole genome shotgun (WGS) entry which is preliminary data.</text>
</comment>
<dbReference type="SUPFAM" id="SSF47781">
    <property type="entry name" value="RuvA domain 2-like"/>
    <property type="match status" value="1"/>
</dbReference>
<dbReference type="GO" id="GO:0015628">
    <property type="term" value="P:protein secretion by the type II secretion system"/>
    <property type="evidence" value="ECO:0007669"/>
    <property type="project" value="TreeGrafter"/>
</dbReference>
<name>A0AAV5NMC6_9VIBR</name>
<dbReference type="PANTHER" id="PTHR21180">
    <property type="entry name" value="ENDONUCLEASE/EXONUCLEASE/PHOSPHATASE FAMILY DOMAIN-CONTAINING PROTEIN 1"/>
    <property type="match status" value="1"/>
</dbReference>
<organism evidence="2 3">
    <name type="scientific">Vibrio penaeicida</name>
    <dbReference type="NCBI Taxonomy" id="104609"/>
    <lineage>
        <taxon>Bacteria</taxon>
        <taxon>Pseudomonadati</taxon>
        <taxon>Pseudomonadota</taxon>
        <taxon>Gammaproteobacteria</taxon>
        <taxon>Vibrionales</taxon>
        <taxon>Vibrionaceae</taxon>
        <taxon>Vibrio</taxon>
    </lineage>
</organism>
<evidence type="ECO:0000256" key="1">
    <source>
        <dbReference type="SAM" id="SignalP"/>
    </source>
</evidence>
<dbReference type="Pfam" id="PF12836">
    <property type="entry name" value="HHH_3"/>
    <property type="match status" value="1"/>
</dbReference>
<accession>A0AAV5NMC6</accession>
<dbReference type="InterPro" id="IPR004509">
    <property type="entry name" value="Competence_ComEA_HhH"/>
</dbReference>
<dbReference type="GO" id="GO:0015627">
    <property type="term" value="C:type II protein secretion system complex"/>
    <property type="evidence" value="ECO:0007669"/>
    <property type="project" value="TreeGrafter"/>
</dbReference>
<evidence type="ECO:0008006" key="4">
    <source>
        <dbReference type="Google" id="ProtNLM"/>
    </source>
</evidence>
<dbReference type="AlphaFoldDB" id="A0AAV5NMC6"/>
<feature type="chain" id="PRO_5043674912" description="Helix-hairpin-helix domain-containing protein" evidence="1">
    <location>
        <begin position="23"/>
        <end position="106"/>
    </location>
</feature>
<dbReference type="Proteomes" id="UP001156690">
    <property type="component" value="Unassembled WGS sequence"/>
</dbReference>